<evidence type="ECO:0000313" key="3">
    <source>
        <dbReference type="Proteomes" id="UP001597512"/>
    </source>
</evidence>
<dbReference type="EMBL" id="JBHUOM010000007">
    <property type="protein sequence ID" value="MFD2934833.1"/>
    <property type="molecule type" value="Genomic_DNA"/>
</dbReference>
<comment type="caution">
    <text evidence="2">The sequence shown here is derived from an EMBL/GenBank/DDBJ whole genome shotgun (WGS) entry which is preliminary data.</text>
</comment>
<dbReference type="RefSeq" id="WP_381501593.1">
    <property type="nucleotide sequence ID" value="NZ_JBHUOM010000007.1"/>
</dbReference>
<keyword evidence="1" id="KW-0812">Transmembrane</keyword>
<evidence type="ECO:0000313" key="2">
    <source>
        <dbReference type="EMBL" id="MFD2934833.1"/>
    </source>
</evidence>
<evidence type="ECO:0000256" key="1">
    <source>
        <dbReference type="SAM" id="Phobius"/>
    </source>
</evidence>
<proteinExistence type="predicted"/>
<reference evidence="3" key="1">
    <citation type="journal article" date="2019" name="Int. J. Syst. Evol. Microbiol.">
        <title>The Global Catalogue of Microorganisms (GCM) 10K type strain sequencing project: providing services to taxonomists for standard genome sequencing and annotation.</title>
        <authorList>
            <consortium name="The Broad Institute Genomics Platform"/>
            <consortium name="The Broad Institute Genome Sequencing Center for Infectious Disease"/>
            <person name="Wu L."/>
            <person name="Ma J."/>
        </authorList>
    </citation>
    <scope>NUCLEOTIDE SEQUENCE [LARGE SCALE GENOMIC DNA]</scope>
    <source>
        <strain evidence="3">KCTC 52490</strain>
    </source>
</reference>
<sequence>MTNFNFDQAEVVELQNAEMTEVDGGGIIGLLFTVAGIICNYYNV</sequence>
<evidence type="ECO:0008006" key="4">
    <source>
        <dbReference type="Google" id="ProtNLM"/>
    </source>
</evidence>
<gene>
    <name evidence="2" type="ORF">ACFS25_13645</name>
</gene>
<keyword evidence="3" id="KW-1185">Reference proteome</keyword>
<organism evidence="2 3">
    <name type="scientific">Spirosoma flavum</name>
    <dbReference type="NCBI Taxonomy" id="2048557"/>
    <lineage>
        <taxon>Bacteria</taxon>
        <taxon>Pseudomonadati</taxon>
        <taxon>Bacteroidota</taxon>
        <taxon>Cytophagia</taxon>
        <taxon>Cytophagales</taxon>
        <taxon>Cytophagaceae</taxon>
        <taxon>Spirosoma</taxon>
    </lineage>
</organism>
<feature type="transmembrane region" description="Helical" evidence="1">
    <location>
        <begin position="24"/>
        <end position="42"/>
    </location>
</feature>
<protein>
    <recommendedName>
        <fullName evidence="4">Class IIb bacteriocin, lactobin A/cerein 7B family</fullName>
    </recommendedName>
</protein>
<keyword evidence="1" id="KW-1133">Transmembrane helix</keyword>
<keyword evidence="1" id="KW-0472">Membrane</keyword>
<dbReference type="Proteomes" id="UP001597512">
    <property type="component" value="Unassembled WGS sequence"/>
</dbReference>
<name>A0ABW6AK65_9BACT</name>
<accession>A0ABW6AK65</accession>